<feature type="transmembrane region" description="Helical" evidence="19">
    <location>
        <begin position="151"/>
        <end position="172"/>
    </location>
</feature>
<evidence type="ECO:0000256" key="9">
    <source>
        <dbReference type="ARBA" id="ARBA00022692"/>
    </source>
</evidence>
<dbReference type="GO" id="GO:0046872">
    <property type="term" value="F:metal ion binding"/>
    <property type="evidence" value="ECO:0007669"/>
    <property type="project" value="UniProtKB-KW"/>
</dbReference>
<evidence type="ECO:0000256" key="12">
    <source>
        <dbReference type="ARBA" id="ARBA00022842"/>
    </source>
</evidence>
<evidence type="ECO:0000256" key="2">
    <source>
        <dbReference type="ARBA" id="ARBA00004477"/>
    </source>
</evidence>
<feature type="transmembrane region" description="Helical" evidence="19">
    <location>
        <begin position="96"/>
        <end position="115"/>
    </location>
</feature>
<evidence type="ECO:0000256" key="7">
    <source>
        <dbReference type="ARBA" id="ARBA00022676"/>
    </source>
</evidence>
<evidence type="ECO:0000256" key="16">
    <source>
        <dbReference type="ARBA" id="ARBA00033238"/>
    </source>
</evidence>
<evidence type="ECO:0000256" key="3">
    <source>
        <dbReference type="ARBA" id="ARBA00004922"/>
    </source>
</evidence>
<accession>A0A2P6TDN7</accession>
<proteinExistence type="inferred from homology"/>
<dbReference type="GO" id="GO:0006488">
    <property type="term" value="P:dolichol-linked oligosaccharide biosynthetic process"/>
    <property type="evidence" value="ECO:0007669"/>
    <property type="project" value="InterPro"/>
</dbReference>
<keyword evidence="11" id="KW-0256">Endoplasmic reticulum</keyword>
<evidence type="ECO:0000256" key="19">
    <source>
        <dbReference type="SAM" id="Phobius"/>
    </source>
</evidence>
<feature type="transmembrane region" description="Helical" evidence="19">
    <location>
        <begin position="184"/>
        <end position="206"/>
    </location>
</feature>
<evidence type="ECO:0000256" key="15">
    <source>
        <dbReference type="ARBA" id="ARBA00029567"/>
    </source>
</evidence>
<dbReference type="UniPathway" id="UPA00378"/>
<comment type="similarity">
    <text evidence="4">Belongs to the glycosyltransferase 4 family.</text>
</comment>
<comment type="function">
    <text evidence="17">UDP-N-acetylglucosamine--dolichyl-phosphate N-acetylglucosaminephosphotransferase that operates in the biosynthetic pathway of dolichol-linked oligosaccharides, the glycan precursors employed in protein asparagine (N)-glycosylation. The assembly of dolichol-linked oligosaccharides begins on the cytosolic side of the endoplasmic reticulum membrane and finishes in its lumen. The sequential addition of sugars to dolichol pyrophosphate produces dolichol-linked oligosaccharides containing fourteen sugars, including two GlcNAcs, nine mannoses and three glucoses. Once assembled, the oligosaccharide is transferred from the lipid to nascent proteins by oligosaccharyltransferases. Catalyzes the initial step of dolichol-linked oligosaccharide biosynthesis, transfering GlcNAc-1-P from cytosolic UDP-GlcNAc onto the carrier lipid dolichyl phosphate (P-dolichol), yielding GlcNAc-P-P-dolichol embedded in the cytoplasmic leaflet of the endoplasmic reticulum membrane.</text>
</comment>
<evidence type="ECO:0000256" key="8">
    <source>
        <dbReference type="ARBA" id="ARBA00022679"/>
    </source>
</evidence>
<feature type="transmembrane region" description="Helical" evidence="19">
    <location>
        <begin position="226"/>
        <end position="244"/>
    </location>
</feature>
<comment type="cofactor">
    <cofactor evidence="1">
        <name>Mg(2+)</name>
        <dbReference type="ChEBI" id="CHEBI:18420"/>
    </cofactor>
</comment>
<evidence type="ECO:0000256" key="6">
    <source>
        <dbReference type="ARBA" id="ARBA00017659"/>
    </source>
</evidence>
<dbReference type="PANTHER" id="PTHR10571">
    <property type="entry name" value="UDP-N-ACETYLGLUCOSAMINE--DOLICHYL-PHOSPHATE N-ACETYLGLUCOSAMINEPHOSPHOTRANSFERASE"/>
    <property type="match status" value="1"/>
</dbReference>
<keyword evidence="8" id="KW-0808">Transferase</keyword>
<keyword evidence="13 19" id="KW-1133">Transmembrane helix</keyword>
<keyword evidence="7" id="KW-0328">Glycosyltransferase</keyword>
<dbReference type="CDD" id="cd06855">
    <property type="entry name" value="GT_GPT_euk"/>
    <property type="match status" value="1"/>
</dbReference>
<gene>
    <name evidence="20" type="ORF">C2E21_8741</name>
</gene>
<dbReference type="PANTHER" id="PTHR10571:SF0">
    <property type="entry name" value="UDP-N-ACETYLGLUCOSAMINE--DOLICHYL-PHOSPHATE N-ACETYLGLUCOSAMINEPHOSPHOTRANSFERASE"/>
    <property type="match status" value="1"/>
</dbReference>
<evidence type="ECO:0000256" key="4">
    <source>
        <dbReference type="ARBA" id="ARBA00009317"/>
    </source>
</evidence>
<protein>
    <recommendedName>
        <fullName evidence="6">UDP-N-acetylglucosamine--dolichyl-phosphate N-acetylglucosaminephosphotransferase</fullName>
        <ecNumber evidence="5">2.7.8.15</ecNumber>
    </recommendedName>
    <alternativeName>
        <fullName evidence="15">GlcNAc-1-P transferase</fullName>
    </alternativeName>
    <alternativeName>
        <fullName evidence="16">N-acetylglucosamine-1-phosphate transferase</fullName>
    </alternativeName>
</protein>
<dbReference type="GO" id="GO:0003975">
    <property type="term" value="F:UDP-N-acetylglucosamine-dolichyl-phosphate N-acetylglucosaminephosphotransferase activity"/>
    <property type="evidence" value="ECO:0007669"/>
    <property type="project" value="UniProtKB-EC"/>
</dbReference>
<dbReference type="Proteomes" id="UP000239899">
    <property type="component" value="Unassembled WGS sequence"/>
</dbReference>
<keyword evidence="12" id="KW-0460">Magnesium</keyword>
<dbReference type="AlphaFoldDB" id="A0A2P6TDN7"/>
<evidence type="ECO:0000256" key="10">
    <source>
        <dbReference type="ARBA" id="ARBA00022723"/>
    </source>
</evidence>
<evidence type="ECO:0000256" key="5">
    <source>
        <dbReference type="ARBA" id="ARBA00013225"/>
    </source>
</evidence>
<reference evidence="20 21" key="1">
    <citation type="journal article" date="2018" name="Plant J.">
        <title>Genome sequences of Chlorella sorokiniana UTEX 1602 and Micractinium conductrix SAG 241.80: implications to maltose excretion by a green alga.</title>
        <authorList>
            <person name="Arriola M.B."/>
            <person name="Velmurugan N."/>
            <person name="Zhang Y."/>
            <person name="Plunkett M.H."/>
            <person name="Hondzo H."/>
            <person name="Barney B.M."/>
        </authorList>
    </citation>
    <scope>NUCLEOTIDE SEQUENCE [LARGE SCALE GENOMIC DNA]</scope>
    <source>
        <strain evidence="21">UTEX 1602</strain>
    </source>
</reference>
<dbReference type="OrthoDB" id="10262326at2759"/>
<comment type="subcellular location">
    <subcellularLocation>
        <location evidence="2">Endoplasmic reticulum membrane</location>
        <topology evidence="2">Multi-pass membrane protein</topology>
    </subcellularLocation>
</comment>
<dbReference type="EC" id="2.7.8.15" evidence="5"/>
<dbReference type="InterPro" id="IPR033895">
    <property type="entry name" value="GPT"/>
</dbReference>
<evidence type="ECO:0000256" key="18">
    <source>
        <dbReference type="ARBA" id="ARBA00045078"/>
    </source>
</evidence>
<keyword evidence="9 19" id="KW-0812">Transmembrane</keyword>
<keyword evidence="14 19" id="KW-0472">Membrane</keyword>
<evidence type="ECO:0000256" key="11">
    <source>
        <dbReference type="ARBA" id="ARBA00022824"/>
    </source>
</evidence>
<evidence type="ECO:0000256" key="17">
    <source>
        <dbReference type="ARBA" id="ARBA00044717"/>
    </source>
</evidence>
<dbReference type="EMBL" id="LHPG02000022">
    <property type="protein sequence ID" value="PRW20764.1"/>
    <property type="molecule type" value="Genomic_DNA"/>
</dbReference>
<feature type="transmembrane region" description="Helical" evidence="19">
    <location>
        <begin position="286"/>
        <end position="304"/>
    </location>
</feature>
<evidence type="ECO:0000256" key="13">
    <source>
        <dbReference type="ARBA" id="ARBA00022989"/>
    </source>
</evidence>
<name>A0A2P6TDN7_CHLSO</name>
<organism evidence="20 21">
    <name type="scientific">Chlorella sorokiniana</name>
    <name type="common">Freshwater green alga</name>
    <dbReference type="NCBI Taxonomy" id="3076"/>
    <lineage>
        <taxon>Eukaryota</taxon>
        <taxon>Viridiplantae</taxon>
        <taxon>Chlorophyta</taxon>
        <taxon>core chlorophytes</taxon>
        <taxon>Trebouxiophyceae</taxon>
        <taxon>Chlorellales</taxon>
        <taxon>Chlorellaceae</taxon>
        <taxon>Chlorella clade</taxon>
        <taxon>Chlorella</taxon>
    </lineage>
</organism>
<dbReference type="STRING" id="3076.A0A2P6TDN7"/>
<dbReference type="GO" id="GO:0016757">
    <property type="term" value="F:glycosyltransferase activity"/>
    <property type="evidence" value="ECO:0007669"/>
    <property type="project" value="UniProtKB-KW"/>
</dbReference>
<comment type="catalytic activity">
    <reaction evidence="18">
        <text>a di-trans,poly-cis-dolichyl phosphate + UDP-N-acetyl-alpha-D-glucosamine = an N-acetyl-alpha-D-glucosaminyl-diphospho-di-trans,poly-cis-dolichol + UMP</text>
        <dbReference type="Rhea" id="RHEA:13289"/>
        <dbReference type="Rhea" id="RHEA-COMP:19498"/>
        <dbReference type="Rhea" id="RHEA-COMP:19507"/>
        <dbReference type="ChEBI" id="CHEBI:57683"/>
        <dbReference type="ChEBI" id="CHEBI:57705"/>
        <dbReference type="ChEBI" id="CHEBI:57865"/>
        <dbReference type="ChEBI" id="CHEBI:58427"/>
        <dbReference type="EC" id="2.7.8.15"/>
    </reaction>
    <physiologicalReaction direction="left-to-right" evidence="18">
        <dbReference type="Rhea" id="RHEA:13290"/>
    </physiologicalReaction>
</comment>
<keyword evidence="21" id="KW-1185">Reference proteome</keyword>
<feature type="transmembrane region" description="Helical" evidence="19">
    <location>
        <begin position="50"/>
        <end position="75"/>
    </location>
</feature>
<evidence type="ECO:0000256" key="1">
    <source>
        <dbReference type="ARBA" id="ARBA00001946"/>
    </source>
</evidence>
<comment type="caution">
    <text evidence="20">The sequence shown here is derived from an EMBL/GenBank/DDBJ whole genome shotgun (WGS) entry which is preliminary data.</text>
</comment>
<dbReference type="InterPro" id="IPR000715">
    <property type="entry name" value="Glycosyl_transferase_4"/>
</dbReference>
<dbReference type="Pfam" id="PF00953">
    <property type="entry name" value="Glycos_transf_4"/>
    <property type="match status" value="1"/>
</dbReference>
<evidence type="ECO:0000313" key="20">
    <source>
        <dbReference type="EMBL" id="PRW20764.1"/>
    </source>
</evidence>
<keyword evidence="10" id="KW-0479">Metal-binding</keyword>
<feature type="transmembrane region" description="Helical" evidence="19">
    <location>
        <begin position="316"/>
        <end position="335"/>
    </location>
</feature>
<sequence>MQTRAEAHRQAAAGRLQPPTALRLLALAGLLPVVWQWAQLADERTKYSLLTSAAVSVLGFFGTLHIVPLVSRYTLKAGLFGMDINKKGSREGEKKVPESLGLASGVVFLICIVLFQQLHYHDIPSLVHSLRTGKWADILGSGRKTQVVSDAWLVDYNAALATVCFMLFLGFADDVLDIPWRVKLILPCVASLPLLIAYSGGTGVVVPKLFRGLLGLPRYLELGVLYKVYMIMLVIFCTNSINILAGVNGLEAGQTFVIACAVLFHNLHMLAGAPGQVPSIRDGHLFSAYLMLPLAATTLGLLAFNWYPSQVFVGDTFTYFAGMALAVAGILGHFSETLLMFFIPQIINFVYSLPQLFKIVPCPRHRLPRFDPQTGLLHPTPNMNVVNLVLRLLGPCTEFWLCVRILAWQVACCAAALAARDVLASWWK</sequence>
<dbReference type="GO" id="GO:0005789">
    <property type="term" value="C:endoplasmic reticulum membrane"/>
    <property type="evidence" value="ECO:0007669"/>
    <property type="project" value="UniProtKB-SubCell"/>
</dbReference>
<comment type="pathway">
    <text evidence="3">Protein modification; protein glycosylation.</text>
</comment>
<evidence type="ECO:0000256" key="14">
    <source>
        <dbReference type="ARBA" id="ARBA00023136"/>
    </source>
</evidence>
<evidence type="ECO:0000313" key="21">
    <source>
        <dbReference type="Proteomes" id="UP000239899"/>
    </source>
</evidence>
<feature type="transmembrane region" description="Helical" evidence="19">
    <location>
        <begin position="21"/>
        <end position="38"/>
    </location>
</feature>